<evidence type="ECO:0000256" key="3">
    <source>
        <dbReference type="ARBA" id="ARBA00022691"/>
    </source>
</evidence>
<dbReference type="Gene3D" id="3.90.1410.10">
    <property type="entry name" value="set domain protein methyltransferase, domain 1"/>
    <property type="match status" value="1"/>
</dbReference>
<dbReference type="InterPro" id="IPR050600">
    <property type="entry name" value="SETD3_SETD6_MTase"/>
</dbReference>
<dbReference type="GO" id="GO:0032259">
    <property type="term" value="P:methylation"/>
    <property type="evidence" value="ECO:0007669"/>
    <property type="project" value="UniProtKB-KW"/>
</dbReference>
<sequence>MAAASIISMLVTFRKASRFVAAAGDGLVDDDEIGLFAVRDIREGEVVLSVPLPFAIAPHLLSDESSPLAAPVRDAKWNDQCIFTTVALLQLMWTTSGGDAYKRYLATIPENSAPNATWRGKLSTAIKDPSARAKAQERREYLESTVALLEQGIFPALSTAGVAVPDSREARERDVQRAYAAVLSRSIINGDDANDEPAACALVPVLDLFNHADDGAVVAQLKHGEHFALRVTATRDYKKDEEVHLTYDSAAPPAPFVGVDTQGNAPRCLDDWMLHFGTIPQPLDPNRRCATLLLRLSGASKQMSRRSDAYSALHLSPDGSANFTVRLGGKLPPALLPWARVTAATDDELERAKDKGSFRRPLDPENEISALDLLEMRVNSHLDVLGSDARDAALAGSPTSRDAAEQIDASAAMALLNLQDVLHGVKEWYLSSEENLDDFAKERIKARKEKWKHEAEQAIKRRGGEL</sequence>
<accession>A0A830HN16</accession>
<dbReference type="PROSITE" id="PS50280">
    <property type="entry name" value="SET"/>
    <property type="match status" value="1"/>
</dbReference>
<reference evidence="5" key="1">
    <citation type="submission" date="2020-10" db="EMBL/GenBank/DDBJ databases">
        <title>Unveiling of a novel bifunctional photoreceptor, Dualchrome1, isolated from a cosmopolitan green alga.</title>
        <authorList>
            <person name="Suzuki S."/>
            <person name="Kawachi M."/>
        </authorList>
    </citation>
    <scope>NUCLEOTIDE SEQUENCE</scope>
    <source>
        <strain evidence="5">NIES 2893</strain>
    </source>
</reference>
<dbReference type="OrthoDB" id="341421at2759"/>
<organism evidence="5 6">
    <name type="scientific">Pycnococcus provasolii</name>
    <dbReference type="NCBI Taxonomy" id="41880"/>
    <lineage>
        <taxon>Eukaryota</taxon>
        <taxon>Viridiplantae</taxon>
        <taxon>Chlorophyta</taxon>
        <taxon>Pseudoscourfieldiophyceae</taxon>
        <taxon>Pseudoscourfieldiales</taxon>
        <taxon>Pycnococcaceae</taxon>
        <taxon>Pycnococcus</taxon>
    </lineage>
</organism>
<proteinExistence type="predicted"/>
<dbReference type="CDD" id="cd10527">
    <property type="entry name" value="SET_LSMT"/>
    <property type="match status" value="1"/>
</dbReference>
<dbReference type="AlphaFoldDB" id="A0A830HN16"/>
<keyword evidence="2 5" id="KW-0808">Transferase</keyword>
<dbReference type="GO" id="GO:0016279">
    <property type="term" value="F:protein-lysine N-methyltransferase activity"/>
    <property type="evidence" value="ECO:0007669"/>
    <property type="project" value="TreeGrafter"/>
</dbReference>
<dbReference type="PANTHER" id="PTHR13271">
    <property type="entry name" value="UNCHARACTERIZED PUTATIVE METHYLTRANSFERASE"/>
    <property type="match status" value="1"/>
</dbReference>
<keyword evidence="6" id="KW-1185">Reference proteome</keyword>
<dbReference type="InterPro" id="IPR015353">
    <property type="entry name" value="Rubisco_LSMT_subst-bd"/>
</dbReference>
<gene>
    <name evidence="5" type="ORF">PPROV_000756300</name>
</gene>
<keyword evidence="3" id="KW-0949">S-adenosyl-L-methionine</keyword>
<dbReference type="InterPro" id="IPR046341">
    <property type="entry name" value="SET_dom_sf"/>
</dbReference>
<dbReference type="PANTHER" id="PTHR13271:SF154">
    <property type="entry name" value="GRIP DOMAIN-CONTAINING PROTEIN"/>
    <property type="match status" value="1"/>
</dbReference>
<feature type="domain" description="SET" evidence="4">
    <location>
        <begin position="9"/>
        <end position="248"/>
    </location>
</feature>
<dbReference type="SUPFAM" id="SSF81822">
    <property type="entry name" value="RuBisCo LSMT C-terminal, substrate-binding domain"/>
    <property type="match status" value="1"/>
</dbReference>
<dbReference type="Pfam" id="PF09273">
    <property type="entry name" value="Rubis-subs-bind"/>
    <property type="match status" value="1"/>
</dbReference>
<dbReference type="SUPFAM" id="SSF82199">
    <property type="entry name" value="SET domain"/>
    <property type="match status" value="1"/>
</dbReference>
<dbReference type="EMBL" id="BNJQ01000022">
    <property type="protein sequence ID" value="GHP08826.1"/>
    <property type="molecule type" value="Genomic_DNA"/>
</dbReference>
<dbReference type="Proteomes" id="UP000660262">
    <property type="component" value="Unassembled WGS sequence"/>
</dbReference>
<keyword evidence="1 5" id="KW-0489">Methyltransferase</keyword>
<dbReference type="Pfam" id="PF00856">
    <property type="entry name" value="SET"/>
    <property type="match status" value="1"/>
</dbReference>
<dbReference type="InterPro" id="IPR001214">
    <property type="entry name" value="SET_dom"/>
</dbReference>
<dbReference type="InterPro" id="IPR036464">
    <property type="entry name" value="Rubisco_LSMT_subst-bd_sf"/>
</dbReference>
<evidence type="ECO:0000256" key="1">
    <source>
        <dbReference type="ARBA" id="ARBA00022603"/>
    </source>
</evidence>
<name>A0A830HN16_9CHLO</name>
<evidence type="ECO:0000256" key="2">
    <source>
        <dbReference type="ARBA" id="ARBA00022679"/>
    </source>
</evidence>
<comment type="caution">
    <text evidence="5">The sequence shown here is derived from an EMBL/GenBank/DDBJ whole genome shotgun (WGS) entry which is preliminary data.</text>
</comment>
<evidence type="ECO:0000313" key="5">
    <source>
        <dbReference type="EMBL" id="GHP08826.1"/>
    </source>
</evidence>
<protein>
    <submittedName>
        <fullName evidence="5">N-lysine methyltransferase setd6</fullName>
    </submittedName>
</protein>
<dbReference type="Gene3D" id="3.90.1420.10">
    <property type="entry name" value="Rubisco LSMT, substrate-binding domain"/>
    <property type="match status" value="1"/>
</dbReference>
<evidence type="ECO:0000259" key="4">
    <source>
        <dbReference type="PROSITE" id="PS50280"/>
    </source>
</evidence>
<evidence type="ECO:0000313" key="6">
    <source>
        <dbReference type="Proteomes" id="UP000660262"/>
    </source>
</evidence>